<organism evidence="11 12">
    <name type="scientific">Candidatus Lumbricidiphila eiseniae</name>
    <dbReference type="NCBI Taxonomy" id="1969409"/>
    <lineage>
        <taxon>Bacteria</taxon>
        <taxon>Bacillati</taxon>
        <taxon>Actinomycetota</taxon>
        <taxon>Actinomycetes</taxon>
        <taxon>Micrococcales</taxon>
        <taxon>Microbacteriaceae</taxon>
        <taxon>Candidatus Lumbricidiphila</taxon>
    </lineage>
</organism>
<feature type="transmembrane region" description="Helical" evidence="9">
    <location>
        <begin position="225"/>
        <end position="245"/>
    </location>
</feature>
<dbReference type="PROSITE" id="PS50850">
    <property type="entry name" value="MFS"/>
    <property type="match status" value="1"/>
</dbReference>
<feature type="transmembrane region" description="Helical" evidence="9">
    <location>
        <begin position="357"/>
        <end position="382"/>
    </location>
</feature>
<evidence type="ECO:0000259" key="10">
    <source>
        <dbReference type="PROSITE" id="PS50850"/>
    </source>
</evidence>
<evidence type="ECO:0000256" key="1">
    <source>
        <dbReference type="ARBA" id="ARBA00004651"/>
    </source>
</evidence>
<name>A0A2A6FQA6_9MICO</name>
<evidence type="ECO:0000256" key="7">
    <source>
        <dbReference type="ARBA" id="ARBA00023136"/>
    </source>
</evidence>
<feature type="transmembrane region" description="Helical" evidence="9">
    <location>
        <begin position="423"/>
        <end position="442"/>
    </location>
</feature>
<dbReference type="InterPro" id="IPR004638">
    <property type="entry name" value="EmrB-like"/>
</dbReference>
<feature type="region of interest" description="Disordered" evidence="8">
    <location>
        <begin position="1"/>
        <end position="71"/>
    </location>
</feature>
<feature type="transmembrane region" description="Helical" evidence="9">
    <location>
        <begin position="192"/>
        <end position="213"/>
    </location>
</feature>
<comment type="subcellular location">
    <subcellularLocation>
        <location evidence="1">Cell membrane</location>
        <topology evidence="1">Multi-pass membrane protein</topology>
    </subcellularLocation>
</comment>
<evidence type="ECO:0000256" key="4">
    <source>
        <dbReference type="ARBA" id="ARBA00022475"/>
    </source>
</evidence>
<evidence type="ECO:0000256" key="5">
    <source>
        <dbReference type="ARBA" id="ARBA00022692"/>
    </source>
</evidence>
<keyword evidence="7 9" id="KW-0472">Membrane</keyword>
<protein>
    <submittedName>
        <fullName evidence="11">MFS transporter</fullName>
    </submittedName>
</protein>
<dbReference type="Pfam" id="PF07690">
    <property type="entry name" value="MFS_1"/>
    <property type="match status" value="1"/>
</dbReference>
<keyword evidence="3" id="KW-0813">Transport</keyword>
<feature type="transmembrane region" description="Helical" evidence="9">
    <location>
        <begin position="162"/>
        <end position="180"/>
    </location>
</feature>
<feature type="transmembrane region" description="Helical" evidence="9">
    <location>
        <begin position="132"/>
        <end position="155"/>
    </location>
</feature>
<dbReference type="AlphaFoldDB" id="A0A2A6FQA6"/>
<dbReference type="EMBL" id="NAEP01000044">
    <property type="protein sequence ID" value="PDQ34870.1"/>
    <property type="molecule type" value="Genomic_DNA"/>
</dbReference>
<evidence type="ECO:0000256" key="6">
    <source>
        <dbReference type="ARBA" id="ARBA00022989"/>
    </source>
</evidence>
<dbReference type="PRINTS" id="PR01036">
    <property type="entry name" value="TCRTETB"/>
</dbReference>
<keyword evidence="6 9" id="KW-1133">Transmembrane helix</keyword>
<gene>
    <name evidence="11" type="ORF">B5766_08905</name>
</gene>
<feature type="transmembrane region" description="Helical" evidence="9">
    <location>
        <begin position="284"/>
        <end position="304"/>
    </location>
</feature>
<evidence type="ECO:0000256" key="2">
    <source>
        <dbReference type="ARBA" id="ARBA00008537"/>
    </source>
</evidence>
<dbReference type="Proteomes" id="UP000219994">
    <property type="component" value="Unassembled WGS sequence"/>
</dbReference>
<feature type="transmembrane region" description="Helical" evidence="9">
    <location>
        <begin position="251"/>
        <end position="272"/>
    </location>
</feature>
<sequence>MPPQAHVTGKTGDSPVNAPTTLIDWTTPVPRSPSCDHDKNSAADPTPADRTSDIPKLDPTVANDPGTFTATNPATAAAEDAAVRAHQQDHSGRNNRVIWLLILATFVVFLNETIMSVAIPRLVTDLHIDLSAAQWLTAAFMLTMAVIIPVTGFLLQRLPTRPVFILAMSLFSVGTLLAALAPGFEVLLTARIVQASGTAIMMPLMMMTIMTLVAPAHRGQMMGRVSIVISVAPAIGPTLGGLILTQLSWRFMFWLVFPIAIIMLLAGMKWVANVSETRSTPLDPLSVVLSALGFGGLVYGLSLIGESVGDSSGDRTPMIVSLTIGVISILIFVLRQIRLQRHDRALLDLRTFRSRNFSLSVGLMVLMMVALFGTVILLPIYIQNVLGLSALDSGLLTLPGGLAMGLLSPIVGRLFDQFGPRRLLLPGSIVVSAALWYFATLTENTSPWLILVAHLILSLGLALILTPLFTSALGSVEPRLYSHGSAIVGALDQLAGAAGTALFIAVVTARSAEIVKTGSTVLAAEAGGIRAAFTVGAIISLAAIIGSFLVRKPAEPDADSAPVRTGGNVRTGCCR</sequence>
<dbReference type="Gene3D" id="1.20.1250.20">
    <property type="entry name" value="MFS general substrate transporter like domains"/>
    <property type="match status" value="1"/>
</dbReference>
<keyword evidence="5 9" id="KW-0812">Transmembrane</keyword>
<dbReference type="PANTHER" id="PTHR42718:SF9">
    <property type="entry name" value="MAJOR FACILITATOR SUPERFAMILY MULTIDRUG TRANSPORTER MFSC"/>
    <property type="match status" value="1"/>
</dbReference>
<dbReference type="GO" id="GO:0022857">
    <property type="term" value="F:transmembrane transporter activity"/>
    <property type="evidence" value="ECO:0007669"/>
    <property type="project" value="InterPro"/>
</dbReference>
<feature type="domain" description="Major facilitator superfamily (MFS) profile" evidence="10">
    <location>
        <begin position="97"/>
        <end position="555"/>
    </location>
</feature>
<comment type="similarity">
    <text evidence="2">Belongs to the major facilitator superfamily. EmrB family.</text>
</comment>
<evidence type="ECO:0000256" key="9">
    <source>
        <dbReference type="SAM" id="Phobius"/>
    </source>
</evidence>
<proteinExistence type="inferred from homology"/>
<dbReference type="Gene3D" id="1.20.1720.10">
    <property type="entry name" value="Multidrug resistance protein D"/>
    <property type="match status" value="1"/>
</dbReference>
<evidence type="ECO:0000256" key="3">
    <source>
        <dbReference type="ARBA" id="ARBA00022448"/>
    </source>
</evidence>
<evidence type="ECO:0000256" key="8">
    <source>
        <dbReference type="SAM" id="MobiDB-lite"/>
    </source>
</evidence>
<reference evidence="12" key="1">
    <citation type="submission" date="2017-03" db="EMBL/GenBank/DDBJ databases">
        <authorList>
            <person name="Lund M.B."/>
        </authorList>
    </citation>
    <scope>NUCLEOTIDE SEQUENCE [LARGE SCALE GENOMIC DNA]</scope>
</reference>
<dbReference type="NCBIfam" id="TIGR00711">
    <property type="entry name" value="efflux_EmrB"/>
    <property type="match status" value="1"/>
</dbReference>
<dbReference type="InterPro" id="IPR011701">
    <property type="entry name" value="MFS"/>
</dbReference>
<dbReference type="CDD" id="cd17503">
    <property type="entry name" value="MFS_LmrB_MDR_like"/>
    <property type="match status" value="1"/>
</dbReference>
<accession>A0A2A6FQA6</accession>
<feature type="region of interest" description="Disordered" evidence="8">
    <location>
        <begin position="555"/>
        <end position="575"/>
    </location>
</feature>
<feature type="transmembrane region" description="Helical" evidence="9">
    <location>
        <begin position="486"/>
        <end position="509"/>
    </location>
</feature>
<comment type="caution">
    <text evidence="11">The sequence shown here is derived from an EMBL/GenBank/DDBJ whole genome shotgun (WGS) entry which is preliminary data.</text>
</comment>
<dbReference type="InterPro" id="IPR036259">
    <property type="entry name" value="MFS_trans_sf"/>
</dbReference>
<dbReference type="InterPro" id="IPR020846">
    <property type="entry name" value="MFS_dom"/>
</dbReference>
<keyword evidence="4" id="KW-1003">Cell membrane</keyword>
<feature type="transmembrane region" description="Helical" evidence="9">
    <location>
        <begin position="97"/>
        <end position="120"/>
    </location>
</feature>
<feature type="transmembrane region" description="Helical" evidence="9">
    <location>
        <begin position="529"/>
        <end position="550"/>
    </location>
</feature>
<dbReference type="GO" id="GO:0005886">
    <property type="term" value="C:plasma membrane"/>
    <property type="evidence" value="ECO:0007669"/>
    <property type="project" value="UniProtKB-SubCell"/>
</dbReference>
<feature type="transmembrane region" description="Helical" evidence="9">
    <location>
        <begin position="316"/>
        <end position="337"/>
    </location>
</feature>
<evidence type="ECO:0000313" key="11">
    <source>
        <dbReference type="EMBL" id="PDQ34870.1"/>
    </source>
</evidence>
<feature type="transmembrane region" description="Helical" evidence="9">
    <location>
        <begin position="394"/>
        <end position="411"/>
    </location>
</feature>
<dbReference type="PANTHER" id="PTHR42718">
    <property type="entry name" value="MAJOR FACILITATOR SUPERFAMILY MULTIDRUG TRANSPORTER MFSC"/>
    <property type="match status" value="1"/>
</dbReference>
<dbReference type="SUPFAM" id="SSF103473">
    <property type="entry name" value="MFS general substrate transporter"/>
    <property type="match status" value="1"/>
</dbReference>
<evidence type="ECO:0000313" key="12">
    <source>
        <dbReference type="Proteomes" id="UP000219994"/>
    </source>
</evidence>
<feature type="transmembrane region" description="Helical" evidence="9">
    <location>
        <begin position="448"/>
        <end position="474"/>
    </location>
</feature>